<name>A0ABV7ZWX5_9GAMM</name>
<accession>A0ABV7ZWX5</accession>
<sequence>MADWILPFQGRNGSLAVSQNFLWRTENIYIMDNHRAALWCWLQHMSSKSQYGVFHIDAHYDCAGTIRDDEITKLPDLGSITFQDYLDISEIGPDGKKVPLIRWDNYLFLFERLYRSQIAEYFFATHGKGDEPTGATNWEEINMSSLPAMYGEFLHRYGADGWILNIDLDYFFSRQPKDLARLQSEHYISEIFSATRKALDSGLVSCLTICLSPECCGGWEPAEEICYQLCGEIGIDFRLPESSQHI</sequence>
<evidence type="ECO:0000313" key="2">
    <source>
        <dbReference type="Proteomes" id="UP001595617"/>
    </source>
</evidence>
<evidence type="ECO:0000313" key="1">
    <source>
        <dbReference type="EMBL" id="MFC3852454.1"/>
    </source>
</evidence>
<proteinExistence type="predicted"/>
<protein>
    <submittedName>
        <fullName evidence="1">UPF0489 family protein</fullName>
    </submittedName>
</protein>
<reference evidence="2" key="1">
    <citation type="journal article" date="2019" name="Int. J. Syst. Evol. Microbiol.">
        <title>The Global Catalogue of Microorganisms (GCM) 10K type strain sequencing project: providing services to taxonomists for standard genome sequencing and annotation.</title>
        <authorList>
            <consortium name="The Broad Institute Genomics Platform"/>
            <consortium name="The Broad Institute Genome Sequencing Center for Infectious Disease"/>
            <person name="Wu L."/>
            <person name="Ma J."/>
        </authorList>
    </citation>
    <scope>NUCLEOTIDE SEQUENCE [LARGE SCALE GENOMIC DNA]</scope>
    <source>
        <strain evidence="2">IBRC 10765</strain>
    </source>
</reference>
<keyword evidence="2" id="KW-1185">Reference proteome</keyword>
<dbReference type="EMBL" id="JBHRYR010000002">
    <property type="protein sequence ID" value="MFC3852454.1"/>
    <property type="molecule type" value="Genomic_DNA"/>
</dbReference>
<dbReference type="RefSeq" id="WP_380694595.1">
    <property type="nucleotide sequence ID" value="NZ_JBHRYR010000002.1"/>
</dbReference>
<comment type="caution">
    <text evidence="1">The sequence shown here is derived from an EMBL/GenBank/DDBJ whole genome shotgun (WGS) entry which is preliminary data.</text>
</comment>
<dbReference type="Proteomes" id="UP001595617">
    <property type="component" value="Unassembled WGS sequence"/>
</dbReference>
<organism evidence="1 2">
    <name type="scientific">Saccharospirillum mangrovi</name>
    <dbReference type="NCBI Taxonomy" id="2161747"/>
    <lineage>
        <taxon>Bacteria</taxon>
        <taxon>Pseudomonadati</taxon>
        <taxon>Pseudomonadota</taxon>
        <taxon>Gammaproteobacteria</taxon>
        <taxon>Oceanospirillales</taxon>
        <taxon>Saccharospirillaceae</taxon>
        <taxon>Saccharospirillum</taxon>
    </lineage>
</organism>
<dbReference type="Pfam" id="PF12640">
    <property type="entry name" value="UPF0489"/>
    <property type="match status" value="1"/>
</dbReference>
<dbReference type="InterPro" id="IPR024131">
    <property type="entry name" value="UPF0489"/>
</dbReference>
<gene>
    <name evidence="1" type="ORF">ACFOOG_06365</name>
</gene>